<evidence type="ECO:0000313" key="1">
    <source>
        <dbReference type="EMBL" id="MDW8634212.1"/>
    </source>
</evidence>
<dbReference type="AlphaFoldDB" id="A0AAP6A4I0"/>
<proteinExistence type="predicted"/>
<gene>
    <name evidence="1" type="ORF">Q7V77_00515</name>
</gene>
<reference evidence="1" key="1">
    <citation type="submission" date="2023-07" db="EMBL/GenBank/DDBJ databases">
        <title>Characterization of virulence traits, antimicrobial resistance genes carried by mobile genetic elements and competence in Streptococcus suis strains isolated in France.</title>
        <authorList>
            <person name="Dechene-Tempier M."/>
            <person name="Marois-Crehan C."/>
            <person name="De Boisseson C."/>
            <person name="Lucas P."/>
            <person name="Bougeard S."/>
            <person name="Libante V."/>
            <person name="Payot S."/>
        </authorList>
    </citation>
    <scope>NUCLEOTIDE SEQUENCE</scope>
    <source>
        <strain evidence="1">1532</strain>
    </source>
</reference>
<dbReference type="RefSeq" id="WP_226319115.1">
    <property type="nucleotide sequence ID" value="NZ_CDVN01000028.1"/>
</dbReference>
<sequence>MMELMNKTRITESLAVVIGPQSVDVLTTEGFQFDVAIRFVKIDETNLDQGNEQPVFTPEYKLVTVAKYKEKPIFEDEDDLKNFEKQSKEIRTLFAFAKANKQNWFNTALFEGVLTEKVGV</sequence>
<organism evidence="1 2">
    <name type="scientific">Streptococcus suis</name>
    <dbReference type="NCBI Taxonomy" id="1307"/>
    <lineage>
        <taxon>Bacteria</taxon>
        <taxon>Bacillati</taxon>
        <taxon>Bacillota</taxon>
        <taxon>Bacilli</taxon>
        <taxon>Lactobacillales</taxon>
        <taxon>Streptococcaceae</taxon>
        <taxon>Streptococcus</taxon>
    </lineage>
</organism>
<dbReference type="EMBL" id="JAUTFT010000001">
    <property type="protein sequence ID" value="MDW8634212.1"/>
    <property type="molecule type" value="Genomic_DNA"/>
</dbReference>
<comment type="caution">
    <text evidence="1">The sequence shown here is derived from an EMBL/GenBank/DDBJ whole genome shotgun (WGS) entry which is preliminary data.</text>
</comment>
<name>A0AAP6A4I0_STRSU</name>
<evidence type="ECO:0008006" key="3">
    <source>
        <dbReference type="Google" id="ProtNLM"/>
    </source>
</evidence>
<dbReference type="Proteomes" id="UP001272448">
    <property type="component" value="Unassembled WGS sequence"/>
</dbReference>
<protein>
    <recommendedName>
        <fullName evidence="3">Phage protein</fullName>
    </recommendedName>
</protein>
<accession>A0AAP6A4I0</accession>
<evidence type="ECO:0000313" key="2">
    <source>
        <dbReference type="Proteomes" id="UP001272448"/>
    </source>
</evidence>